<sequence length="53" mass="5870">MIVSLKNGYVTSHDVYVQLVAEPNSKSGRTKKGLIESNQIVKLLQYGYDISLA</sequence>
<evidence type="ECO:0000313" key="2">
    <source>
        <dbReference type="Proteomes" id="UP000004931"/>
    </source>
</evidence>
<name>A0YAG0_9GAMM</name>
<protein>
    <submittedName>
        <fullName evidence="1">Uncharacterized protein</fullName>
    </submittedName>
</protein>
<dbReference type="STRING" id="247633.GP2143_17701"/>
<gene>
    <name evidence="1" type="ORF">GP2143_17701</name>
</gene>
<proteinExistence type="predicted"/>
<reference evidence="1 2" key="1">
    <citation type="journal article" date="2010" name="J. Bacteriol.">
        <title>Genome sequence of the oligotrophic marine Gammaproteobacterium HTCC2143, isolated from the Oregon Coast.</title>
        <authorList>
            <person name="Oh H.M."/>
            <person name="Kang I."/>
            <person name="Ferriera S."/>
            <person name="Giovannoni S.J."/>
            <person name="Cho J.C."/>
        </authorList>
    </citation>
    <scope>NUCLEOTIDE SEQUENCE [LARGE SCALE GENOMIC DNA]</scope>
    <source>
        <strain evidence="1 2">HTCC2143</strain>
    </source>
</reference>
<dbReference type="AlphaFoldDB" id="A0YAG0"/>
<evidence type="ECO:0000313" key="1">
    <source>
        <dbReference type="EMBL" id="EAW33114.1"/>
    </source>
</evidence>
<dbReference type="EMBL" id="AAVT01000001">
    <property type="protein sequence ID" value="EAW33114.1"/>
    <property type="molecule type" value="Genomic_DNA"/>
</dbReference>
<organism evidence="1 2">
    <name type="scientific">marine gamma proteobacterium HTCC2143</name>
    <dbReference type="NCBI Taxonomy" id="247633"/>
    <lineage>
        <taxon>Bacteria</taxon>
        <taxon>Pseudomonadati</taxon>
        <taxon>Pseudomonadota</taxon>
        <taxon>Gammaproteobacteria</taxon>
        <taxon>Cellvibrionales</taxon>
        <taxon>Spongiibacteraceae</taxon>
        <taxon>BD1-7 clade</taxon>
    </lineage>
</organism>
<comment type="caution">
    <text evidence="1">The sequence shown here is derived from an EMBL/GenBank/DDBJ whole genome shotgun (WGS) entry which is preliminary data.</text>
</comment>
<dbReference type="Proteomes" id="UP000004931">
    <property type="component" value="Unassembled WGS sequence"/>
</dbReference>
<keyword evidence="2" id="KW-1185">Reference proteome</keyword>
<accession>A0YAG0</accession>